<evidence type="ECO:0000313" key="3">
    <source>
        <dbReference type="Proteomes" id="UP000694400"/>
    </source>
</evidence>
<evidence type="ECO:0000256" key="1">
    <source>
        <dbReference type="SAM" id="SignalP"/>
    </source>
</evidence>
<sequence>MDKSQGAVLVWGWWAFCLASSSFCVLVESGGGVKTPGNSVKLSCQGSGFTFSSFSGLCRTIDMPVHASPHRKSTHFVL</sequence>
<accession>A0A8B9QX03</accession>
<name>A0A8B9QX03_ANAPL</name>
<dbReference type="Gene3D" id="2.60.40.10">
    <property type="entry name" value="Immunoglobulins"/>
    <property type="match status" value="1"/>
</dbReference>
<dbReference type="AlphaFoldDB" id="A0A8B9QX03"/>
<dbReference type="InterPro" id="IPR013783">
    <property type="entry name" value="Ig-like_fold"/>
</dbReference>
<proteinExistence type="predicted"/>
<dbReference type="Ensembl" id="ENSAPLT00020003496.1">
    <property type="protein sequence ID" value="ENSAPLP00020003260.1"/>
    <property type="gene ID" value="ENSAPLG00020002395.1"/>
</dbReference>
<reference evidence="2" key="2">
    <citation type="submission" date="2025-08" db="UniProtKB">
        <authorList>
            <consortium name="Ensembl"/>
        </authorList>
    </citation>
    <scope>IDENTIFICATION</scope>
</reference>
<dbReference type="SUPFAM" id="SSF48726">
    <property type="entry name" value="Immunoglobulin"/>
    <property type="match status" value="1"/>
</dbReference>
<keyword evidence="1" id="KW-0732">Signal</keyword>
<feature type="chain" id="PRO_5033995872" evidence="1">
    <location>
        <begin position="25"/>
        <end position="78"/>
    </location>
</feature>
<feature type="signal peptide" evidence="1">
    <location>
        <begin position="1"/>
        <end position="24"/>
    </location>
</feature>
<evidence type="ECO:0000313" key="2">
    <source>
        <dbReference type="Ensembl" id="ENSAPLP00020003260.1"/>
    </source>
</evidence>
<protein>
    <submittedName>
        <fullName evidence="2">Uncharacterized protein</fullName>
    </submittedName>
</protein>
<organism evidence="2 3">
    <name type="scientific">Anas platyrhynchos</name>
    <name type="common">Mallard</name>
    <name type="synonym">Anas boschas</name>
    <dbReference type="NCBI Taxonomy" id="8839"/>
    <lineage>
        <taxon>Eukaryota</taxon>
        <taxon>Metazoa</taxon>
        <taxon>Chordata</taxon>
        <taxon>Craniata</taxon>
        <taxon>Vertebrata</taxon>
        <taxon>Euteleostomi</taxon>
        <taxon>Archelosauria</taxon>
        <taxon>Archosauria</taxon>
        <taxon>Dinosauria</taxon>
        <taxon>Saurischia</taxon>
        <taxon>Theropoda</taxon>
        <taxon>Coelurosauria</taxon>
        <taxon>Aves</taxon>
        <taxon>Neognathae</taxon>
        <taxon>Galloanserae</taxon>
        <taxon>Anseriformes</taxon>
        <taxon>Anatidae</taxon>
        <taxon>Anatinae</taxon>
        <taxon>Anas</taxon>
    </lineage>
</organism>
<reference evidence="2" key="1">
    <citation type="submission" date="2019-08" db="EMBL/GenBank/DDBJ databases">
        <title>Three high-quality genomes provides insights into domestication of ducks.</title>
        <authorList>
            <person name="Hou Z.C."/>
            <person name="Zhu F."/>
            <person name="Yin Z.T."/>
            <person name="Zhang F."/>
        </authorList>
    </citation>
    <scope>NUCLEOTIDE SEQUENCE [LARGE SCALE GENOMIC DNA]</scope>
</reference>
<reference evidence="2" key="3">
    <citation type="submission" date="2025-09" db="UniProtKB">
        <authorList>
            <consortium name="Ensembl"/>
        </authorList>
    </citation>
    <scope>IDENTIFICATION</scope>
</reference>
<dbReference type="Proteomes" id="UP000694400">
    <property type="component" value="Chromosome 25"/>
</dbReference>
<dbReference type="InterPro" id="IPR036179">
    <property type="entry name" value="Ig-like_dom_sf"/>
</dbReference>